<sequence length="411" mass="45061">MHNITGPPARTAGINDRHRAAEGHMHAERSVLHTSRLHQNGRRQTLSRPRMGSCVGETCALTKADTLVAELTAYNTLTGATRCEEACSCITCGCISCKGACLFYRLYVETIQTAAPIRIFKCHWAISTEVTVKLTTSSTDETFRLPLAPGETASKWNLTISLMKHQAMALQPQWFATDDRRTATLDEFEVSDAKLYACQDEGASRWMLNDRQIGCRQADDKIACDTSGNQLLMAAFEKSSLPQHVLGHVIESGDEGEITARLGSSSTTVQVTMKALRIVSRIDYSTCKANFETAVDCPSVKFSITFTPEGAPMTIRLALDKPIIDETCDVRCPSHASTARLEGSLFLPASSSNPWVHSRPSVMLHAPLDISEWIHRAVEALSGHSWLLAVLLFVTIVPCVLPGLLRCTLIL</sequence>
<dbReference type="Gene3D" id="2.60.40.3770">
    <property type="match status" value="1"/>
</dbReference>
<keyword evidence="3" id="KW-1185">Reference proteome</keyword>
<feature type="domain" description="Phlebovirus glycoprotein G2 fusion" evidence="2">
    <location>
        <begin position="49"/>
        <end position="270"/>
    </location>
</feature>
<dbReference type="WBParaSite" id="L893_g21935.t1">
    <property type="protein sequence ID" value="L893_g21935.t1"/>
    <property type="gene ID" value="L893_g21935"/>
</dbReference>
<feature type="transmembrane region" description="Helical" evidence="1">
    <location>
        <begin position="386"/>
        <end position="405"/>
    </location>
</feature>
<dbReference type="Pfam" id="PF07245">
    <property type="entry name" value="Phlebovirus_G2"/>
    <property type="match status" value="1"/>
</dbReference>
<dbReference type="InterPro" id="IPR009878">
    <property type="entry name" value="Phlebovirus_G2_fusion"/>
</dbReference>
<keyword evidence="1" id="KW-0812">Transmembrane</keyword>
<dbReference type="Proteomes" id="UP000095287">
    <property type="component" value="Unplaced"/>
</dbReference>
<evidence type="ECO:0000256" key="1">
    <source>
        <dbReference type="SAM" id="Phobius"/>
    </source>
</evidence>
<dbReference type="AlphaFoldDB" id="A0A1I7Z1R4"/>
<keyword evidence="1" id="KW-1133">Transmembrane helix</keyword>
<proteinExistence type="predicted"/>
<keyword evidence="1" id="KW-0472">Membrane</keyword>
<evidence type="ECO:0000313" key="4">
    <source>
        <dbReference type="WBParaSite" id="L893_g21935.t1"/>
    </source>
</evidence>
<reference evidence="4" key="1">
    <citation type="submission" date="2016-11" db="UniProtKB">
        <authorList>
            <consortium name="WormBaseParasite"/>
        </authorList>
    </citation>
    <scope>IDENTIFICATION</scope>
</reference>
<evidence type="ECO:0000259" key="2">
    <source>
        <dbReference type="Pfam" id="PF07245"/>
    </source>
</evidence>
<accession>A0A1I7Z1R4</accession>
<organism evidence="3 4">
    <name type="scientific">Steinernema glaseri</name>
    <dbReference type="NCBI Taxonomy" id="37863"/>
    <lineage>
        <taxon>Eukaryota</taxon>
        <taxon>Metazoa</taxon>
        <taxon>Ecdysozoa</taxon>
        <taxon>Nematoda</taxon>
        <taxon>Chromadorea</taxon>
        <taxon>Rhabditida</taxon>
        <taxon>Tylenchina</taxon>
        <taxon>Panagrolaimomorpha</taxon>
        <taxon>Strongyloidoidea</taxon>
        <taxon>Steinernematidae</taxon>
        <taxon>Steinernema</taxon>
    </lineage>
</organism>
<name>A0A1I7Z1R4_9BILA</name>
<evidence type="ECO:0000313" key="3">
    <source>
        <dbReference type="Proteomes" id="UP000095287"/>
    </source>
</evidence>
<protein>
    <submittedName>
        <fullName evidence="4">Phlebovirus_G2 domain-containing protein</fullName>
    </submittedName>
</protein>